<feature type="compositionally biased region" description="Polar residues" evidence="1">
    <location>
        <begin position="571"/>
        <end position="583"/>
    </location>
</feature>
<dbReference type="STRING" id="2070753.A0A3A2Z4T0"/>
<accession>A0A3A2Z4T0</accession>
<evidence type="ECO:0000313" key="3">
    <source>
        <dbReference type="EMBL" id="RJE18049.1"/>
    </source>
</evidence>
<dbReference type="InterPro" id="IPR055509">
    <property type="entry name" value="DUF7082"/>
</dbReference>
<protein>
    <submittedName>
        <fullName evidence="3">Regulator medusa</fullName>
    </submittedName>
</protein>
<reference evidence="4" key="1">
    <citation type="submission" date="2017-02" db="EMBL/GenBank/DDBJ databases">
        <authorList>
            <person name="Tafer H."/>
            <person name="Lopandic K."/>
        </authorList>
    </citation>
    <scope>NUCLEOTIDE SEQUENCE [LARGE SCALE GENOMIC DNA]</scope>
    <source>
        <strain evidence="4">CBS 366.77</strain>
    </source>
</reference>
<dbReference type="OrthoDB" id="1751210at2759"/>
<feature type="region of interest" description="Disordered" evidence="1">
    <location>
        <begin position="532"/>
        <end position="583"/>
    </location>
</feature>
<proteinExistence type="predicted"/>
<dbReference type="PANTHER" id="PTHR39463">
    <property type="entry name" value="MEDUSA"/>
    <property type="match status" value="1"/>
</dbReference>
<dbReference type="EMBL" id="MVGC01000637">
    <property type="protein sequence ID" value="RJE18049.1"/>
    <property type="molecule type" value="Genomic_DNA"/>
</dbReference>
<dbReference type="Pfam" id="PF23305">
    <property type="entry name" value="DUF7082"/>
    <property type="match status" value="1"/>
</dbReference>
<dbReference type="Proteomes" id="UP000266188">
    <property type="component" value="Unassembled WGS sequence"/>
</dbReference>
<gene>
    <name evidence="3" type="ORF">PHISCL_09616</name>
</gene>
<keyword evidence="4" id="KW-1185">Reference proteome</keyword>
<sequence>MSAFQKPSQTAVLDYASTQSLNDAASYSSYGQGPYVTTSLVPSPMADQTSQLSDCVPYLPKQEYSSSYEESRSPMLGDLRQLPEVISYNPQKGCEGTRVFVQIQSPYDLHSSSYAHSYLVFGTKRCECIPHFLGFQGSVFQYALSVDAPPFSSTGSPSSAVSLQLIMDGQTGCPSTTLDVGVYTYEQVSLPSPSYEPRKRRMSSFSDNCIIRPAKKSAGQEIQPKEDPDNYSYEDNRSASFSPYMHGLPSGKGFAVPYHAASSPRIGSVQYQGVPTTQPSAMRSHSPLTPSWSPSFVAVGNETRKSLALAPGVHQQRPPTPAGQGNPQLIRTSTLQANGVGQAPSFNPYAMYPSKAVLKLNGDLDSMAENWTREECDAQRRLVHFTRVQNGSAIHADFRPVAPEDRLPNSICISCIYWSRRKECFITSVDTIYLLESLVGVRFTVEEKNRIRRNLEGFRPLTVSKAKSDSEDFFKVIMGFPAPKPRNIEKDVKVFPWKILGHALKKIIGKYSASYSSTAGALPTPINSNYASIGTGSDSGSDPQAGGSPQSIPDTVPPSSYGPSMAVPAYSPQTDPSGRPASSASEFRVMLPAVSQSYASIAPSSFSYPAYCQPQNQSGFAAPVSRPSWEMNSLAAPPVSGASSSAPCYSYLAPVPFSLPDASQGA</sequence>
<organism evidence="3 4">
    <name type="scientific">Aspergillus sclerotialis</name>
    <dbReference type="NCBI Taxonomy" id="2070753"/>
    <lineage>
        <taxon>Eukaryota</taxon>
        <taxon>Fungi</taxon>
        <taxon>Dikarya</taxon>
        <taxon>Ascomycota</taxon>
        <taxon>Pezizomycotina</taxon>
        <taxon>Eurotiomycetes</taxon>
        <taxon>Eurotiomycetidae</taxon>
        <taxon>Eurotiales</taxon>
        <taxon>Aspergillaceae</taxon>
        <taxon>Aspergillus</taxon>
        <taxon>Aspergillus subgen. Polypaecilum</taxon>
    </lineage>
</organism>
<name>A0A3A2Z4T0_9EURO</name>
<feature type="compositionally biased region" description="Polar residues" evidence="1">
    <location>
        <begin position="532"/>
        <end position="562"/>
    </location>
</feature>
<comment type="caution">
    <text evidence="3">The sequence shown here is derived from an EMBL/GenBank/DDBJ whole genome shotgun (WGS) entry which is preliminary data.</text>
</comment>
<dbReference type="GO" id="GO:0005634">
    <property type="term" value="C:nucleus"/>
    <property type="evidence" value="ECO:0007669"/>
    <property type="project" value="TreeGrafter"/>
</dbReference>
<evidence type="ECO:0000313" key="4">
    <source>
        <dbReference type="Proteomes" id="UP000266188"/>
    </source>
</evidence>
<evidence type="ECO:0000259" key="2">
    <source>
        <dbReference type="Pfam" id="PF23305"/>
    </source>
</evidence>
<dbReference type="PANTHER" id="PTHR39463:SF1">
    <property type="entry name" value="MEDUSA"/>
    <property type="match status" value="1"/>
</dbReference>
<evidence type="ECO:0000256" key="1">
    <source>
        <dbReference type="SAM" id="MobiDB-lite"/>
    </source>
</evidence>
<dbReference type="AlphaFoldDB" id="A0A3A2Z4T0"/>
<feature type="domain" description="DUF7082" evidence="2">
    <location>
        <begin position="355"/>
        <end position="508"/>
    </location>
</feature>